<accession>A0A1Z3NBL6</accession>
<evidence type="ECO:0000256" key="1">
    <source>
        <dbReference type="SAM" id="MobiDB-lite"/>
    </source>
</evidence>
<name>A0A1Z3NBL6_BDEBC</name>
<evidence type="ECO:0000313" key="3">
    <source>
        <dbReference type="Proteomes" id="UP000197003"/>
    </source>
</evidence>
<proteinExistence type="predicted"/>
<dbReference type="PROSITE" id="PS51257">
    <property type="entry name" value="PROKAR_LIPOPROTEIN"/>
    <property type="match status" value="1"/>
</dbReference>
<dbReference type="AlphaFoldDB" id="A0A1Z3NBL6"/>
<reference evidence="2 3" key="1">
    <citation type="submission" date="2017-04" db="EMBL/GenBank/DDBJ databases">
        <title>Whole genome sequence of Bdellovibrio bacteriovorus strain SSB218315.</title>
        <authorList>
            <person name="Oyedara O."/>
            <person name="Rodriguez-Perez M.A."/>
        </authorList>
    </citation>
    <scope>NUCLEOTIDE SEQUENCE [LARGE SCALE GENOMIC DNA]</scope>
    <source>
        <strain evidence="2 3">SSB218315</strain>
    </source>
</reference>
<dbReference type="EMBL" id="CP020946">
    <property type="protein sequence ID" value="ASD64864.1"/>
    <property type="molecule type" value="Genomic_DNA"/>
</dbReference>
<dbReference type="Proteomes" id="UP000197003">
    <property type="component" value="Chromosome"/>
</dbReference>
<protein>
    <submittedName>
        <fullName evidence="2">Collagen-like surface protein</fullName>
    </submittedName>
</protein>
<dbReference type="RefSeq" id="WP_088566294.1">
    <property type="nucleotide sequence ID" value="NZ_CP020946.1"/>
</dbReference>
<organism evidence="2 3">
    <name type="scientific">Bdellovibrio bacteriovorus</name>
    <dbReference type="NCBI Taxonomy" id="959"/>
    <lineage>
        <taxon>Bacteria</taxon>
        <taxon>Pseudomonadati</taxon>
        <taxon>Bdellovibrionota</taxon>
        <taxon>Bdellovibrionia</taxon>
        <taxon>Bdellovibrionales</taxon>
        <taxon>Pseudobdellovibrionaceae</taxon>
        <taxon>Bdellovibrio</taxon>
    </lineage>
</organism>
<keyword evidence="2" id="KW-0176">Collagen</keyword>
<dbReference type="OrthoDB" id="9342825at2"/>
<feature type="region of interest" description="Disordered" evidence="1">
    <location>
        <begin position="192"/>
        <end position="216"/>
    </location>
</feature>
<gene>
    <name evidence="2" type="ORF">B9G79_15485</name>
</gene>
<evidence type="ECO:0000313" key="2">
    <source>
        <dbReference type="EMBL" id="ASD64864.1"/>
    </source>
</evidence>
<sequence>MKYGMNAILVAVLAVTAGCVEVRDKEDTDPVKPMVQVNKISRMVVDGEMYLFNGAFLTRPELELELRKAPKIWPVEELEFHYKEVILKKNAVLYTMGHRVRLHIDRLESDGARIQTLSPEFKAGIGQAGRHGGHILLDVGTAKGSLRIQMLGQDGAVGKAGAAPDESMRGLAGENGKFALCAKSGEYFELASGKDGGRGRTGKSGSNGSPGGDSGTLEVVIQSGKEFQLDHYRNPGMGGAGGSGAKGGPGGYGGKAMGMVKGSDGTFLPCSYKALDGNQGPEGHAGVNGQPGPPGALQSICITRQKIIECI</sequence>